<keyword evidence="5" id="KW-1185">Reference proteome</keyword>
<evidence type="ECO:0000313" key="5">
    <source>
        <dbReference type="Proteomes" id="UP000654075"/>
    </source>
</evidence>
<gene>
    <name evidence="2" type="ORF">PGLA1383_LOCUS28524</name>
    <name evidence="3" type="ORF">PGLA2088_LOCUS31673</name>
</gene>
<dbReference type="EMBL" id="CAJNNV010024822">
    <property type="protein sequence ID" value="CAE8610712.1"/>
    <property type="molecule type" value="Genomic_DNA"/>
</dbReference>
<feature type="coiled-coil region" evidence="1">
    <location>
        <begin position="44"/>
        <end position="108"/>
    </location>
</feature>
<evidence type="ECO:0000313" key="2">
    <source>
        <dbReference type="EMBL" id="CAE8610712.1"/>
    </source>
</evidence>
<dbReference type="OrthoDB" id="444343at2759"/>
<accession>A0A813KFH2</accession>
<evidence type="ECO:0000256" key="1">
    <source>
        <dbReference type="SAM" id="Coils"/>
    </source>
</evidence>
<proteinExistence type="predicted"/>
<evidence type="ECO:0000313" key="4">
    <source>
        <dbReference type="Proteomes" id="UP000626109"/>
    </source>
</evidence>
<dbReference type="EMBL" id="CAJNNW010029519">
    <property type="protein sequence ID" value="CAE8700566.1"/>
    <property type="molecule type" value="Genomic_DNA"/>
</dbReference>
<organism evidence="3 4">
    <name type="scientific">Polarella glacialis</name>
    <name type="common">Dinoflagellate</name>
    <dbReference type="NCBI Taxonomy" id="89957"/>
    <lineage>
        <taxon>Eukaryota</taxon>
        <taxon>Sar</taxon>
        <taxon>Alveolata</taxon>
        <taxon>Dinophyceae</taxon>
        <taxon>Suessiales</taxon>
        <taxon>Suessiaceae</taxon>
        <taxon>Polarella</taxon>
    </lineage>
</organism>
<dbReference type="AlphaFoldDB" id="A0A813KFH2"/>
<dbReference type="Proteomes" id="UP000654075">
    <property type="component" value="Unassembled WGS sequence"/>
</dbReference>
<name>A0A813KFH2_POLGL</name>
<keyword evidence="1" id="KW-0175">Coiled coil</keyword>
<protein>
    <submittedName>
        <fullName evidence="3">Uncharacterized protein</fullName>
    </submittedName>
</protein>
<dbReference type="Proteomes" id="UP000626109">
    <property type="component" value="Unassembled WGS sequence"/>
</dbReference>
<comment type="caution">
    <text evidence="3">The sequence shown here is derived from an EMBL/GenBank/DDBJ whole genome shotgun (WGS) entry which is preliminary data.</text>
</comment>
<sequence length="108" mass="12583">MEKDDGKNAQYKTIKRLQKHYLVRCNESLSNIIPGTGVKPASAIRRLENEIKQQRDRFGKLIEEELIGQMDSSNQKKAKNAQELSARKVELTERIKQLEKQLLEYELL</sequence>
<evidence type="ECO:0000313" key="3">
    <source>
        <dbReference type="EMBL" id="CAE8700566.1"/>
    </source>
</evidence>
<reference evidence="3" key="1">
    <citation type="submission" date="2021-02" db="EMBL/GenBank/DDBJ databases">
        <authorList>
            <person name="Dougan E. K."/>
            <person name="Rhodes N."/>
            <person name="Thang M."/>
            <person name="Chan C."/>
        </authorList>
    </citation>
    <scope>NUCLEOTIDE SEQUENCE</scope>
</reference>